<evidence type="ECO:0000256" key="2">
    <source>
        <dbReference type="SAM" id="Phobius"/>
    </source>
</evidence>
<dbReference type="InterPro" id="IPR007470">
    <property type="entry name" value="HemX"/>
</dbReference>
<accession>A0A6S6U2H0</accession>
<name>A0A6S6U2H0_9GAMM</name>
<feature type="transmembrane region" description="Helical" evidence="2">
    <location>
        <begin position="44"/>
        <end position="64"/>
    </location>
</feature>
<evidence type="ECO:0008006" key="4">
    <source>
        <dbReference type="Google" id="ProtNLM"/>
    </source>
</evidence>
<protein>
    <recommendedName>
        <fullName evidence="4">Uroporphyrinogen-III C-methyltransferase</fullName>
    </recommendedName>
</protein>
<proteinExistence type="predicted"/>
<organism evidence="3">
    <name type="scientific">uncultured Thiotrichaceae bacterium</name>
    <dbReference type="NCBI Taxonomy" id="298394"/>
    <lineage>
        <taxon>Bacteria</taxon>
        <taxon>Pseudomonadati</taxon>
        <taxon>Pseudomonadota</taxon>
        <taxon>Gammaproteobacteria</taxon>
        <taxon>Thiotrichales</taxon>
        <taxon>Thiotrichaceae</taxon>
        <taxon>environmental samples</taxon>
    </lineage>
</organism>
<keyword evidence="2" id="KW-0472">Membrane</keyword>
<feature type="region of interest" description="Disordered" evidence="1">
    <location>
        <begin position="1"/>
        <end position="37"/>
    </location>
</feature>
<keyword evidence="2" id="KW-1133">Transmembrane helix</keyword>
<evidence type="ECO:0000256" key="1">
    <source>
        <dbReference type="SAM" id="MobiDB-lite"/>
    </source>
</evidence>
<dbReference type="EMBL" id="CACVAY010000139">
    <property type="protein sequence ID" value="CAA6827082.1"/>
    <property type="molecule type" value="Genomic_DNA"/>
</dbReference>
<dbReference type="AlphaFoldDB" id="A0A6S6U2H0"/>
<keyword evidence="2" id="KW-0812">Transmembrane</keyword>
<feature type="compositionally biased region" description="Basic and acidic residues" evidence="1">
    <location>
        <begin position="7"/>
        <end position="26"/>
    </location>
</feature>
<reference evidence="3" key="1">
    <citation type="submission" date="2020-01" db="EMBL/GenBank/DDBJ databases">
        <authorList>
            <person name="Meier V. D."/>
            <person name="Meier V D."/>
        </authorList>
    </citation>
    <scope>NUCLEOTIDE SEQUENCE</scope>
    <source>
        <strain evidence="3">HLG_WM_MAG_07</strain>
    </source>
</reference>
<evidence type="ECO:0000313" key="3">
    <source>
        <dbReference type="EMBL" id="CAA6827082.1"/>
    </source>
</evidence>
<sequence length="385" mass="43251">MHARNLNKVDKKPLNDPFDYSDKSKSTDPTSDAHQPSASRTARFASYLAIVALCFTALGVTVGYKHWLRISDKAKDALSQIQVIQSELDAKANTSALEEATKNFESISQANTDKLNSTLEQLSSIKEETLYAASTVSTHIEELTLLQAGLPQIRTRMTRAEVRLAEIRFLLESARNRLILSYDKTGALALLKAADLMLLRIGSADLLPVRELLIKDISQLEQYALPDTRELLSTITNIEESIQPLSKLTSAKATTQPVNIFNTSEEDKSLTAQFKNYVNNSISITKDTQPPKEILNLANKQRTDQLMKLRLTTLRLNVLERQDSEFHFQIKEINKMLDKYYLPEQNMPWKKELSAMDELSLTPEAPSIDSALQLIKSGLSKDNKP</sequence>
<dbReference type="PANTHER" id="PTHR38043:SF1">
    <property type="entry name" value="PROTEIN HEMX"/>
    <property type="match status" value="1"/>
</dbReference>
<dbReference type="Pfam" id="PF04375">
    <property type="entry name" value="HemX"/>
    <property type="match status" value="1"/>
</dbReference>
<dbReference type="PANTHER" id="PTHR38043">
    <property type="entry name" value="PROTEIN HEMX"/>
    <property type="match status" value="1"/>
</dbReference>
<gene>
    <name evidence="3" type="ORF">HELGO_WM8346</name>
</gene>